<dbReference type="Gene3D" id="1.20.1440.20">
    <property type="entry name" value="LemA-like domain"/>
    <property type="match status" value="1"/>
</dbReference>
<protein>
    <submittedName>
        <fullName evidence="7">LemA family protein</fullName>
    </submittedName>
</protein>
<dbReference type="InterPro" id="IPR023353">
    <property type="entry name" value="LemA-like_dom_sf"/>
</dbReference>
<dbReference type="EMBL" id="JADCSA010000008">
    <property type="protein sequence ID" value="MBE7325006.1"/>
    <property type="molecule type" value="Genomic_DNA"/>
</dbReference>
<gene>
    <name evidence="7" type="ORF">IEQ44_10080</name>
</gene>
<proteinExistence type="inferred from homology"/>
<reference evidence="7 8" key="1">
    <citation type="submission" date="2020-10" db="EMBL/GenBank/DDBJ databases">
        <title>Nocardioides sp. isolated from sludge.</title>
        <authorList>
            <person name="Zhang X."/>
        </authorList>
    </citation>
    <scope>NUCLEOTIDE SEQUENCE [LARGE SCALE GENOMIC DNA]</scope>
    <source>
        <strain evidence="7 8">Y6</strain>
    </source>
</reference>
<evidence type="ECO:0000256" key="4">
    <source>
        <dbReference type="ARBA" id="ARBA00022989"/>
    </source>
</evidence>
<dbReference type="PANTHER" id="PTHR34478">
    <property type="entry name" value="PROTEIN LEMA"/>
    <property type="match status" value="1"/>
</dbReference>
<comment type="similarity">
    <text evidence="2">Belongs to the LemA family.</text>
</comment>
<comment type="subcellular location">
    <subcellularLocation>
        <location evidence="1">Membrane</location>
        <topology evidence="1">Single-pass membrane protein</topology>
    </subcellularLocation>
</comment>
<keyword evidence="5 6" id="KW-0472">Membrane</keyword>
<evidence type="ECO:0000256" key="1">
    <source>
        <dbReference type="ARBA" id="ARBA00004167"/>
    </source>
</evidence>
<name>A0ABR9RTY6_9ACTN</name>
<sequence>MVTFVWVLTGITALLLLVVVTGFNRLRRADLAAREAIGGIDVQLTRRAELVPRLVETVKAHAAHEQGVLGEVTRARTQVQRATEGDDVGSRAEADAGLERSLADLTAVAKNYPTLRADATFSELLRQLADVEGQVAFARQYYNDTVRRLNDLVATVPWMFLTGVARVHSRDFYEAPEGHREVPGAPF</sequence>
<evidence type="ECO:0000256" key="5">
    <source>
        <dbReference type="ARBA" id="ARBA00023136"/>
    </source>
</evidence>
<organism evidence="7 8">
    <name type="scientific">Nocardioides malaquae</name>
    <dbReference type="NCBI Taxonomy" id="2773426"/>
    <lineage>
        <taxon>Bacteria</taxon>
        <taxon>Bacillati</taxon>
        <taxon>Actinomycetota</taxon>
        <taxon>Actinomycetes</taxon>
        <taxon>Propionibacteriales</taxon>
        <taxon>Nocardioidaceae</taxon>
        <taxon>Nocardioides</taxon>
    </lineage>
</organism>
<evidence type="ECO:0000256" key="3">
    <source>
        <dbReference type="ARBA" id="ARBA00022692"/>
    </source>
</evidence>
<dbReference type="PANTHER" id="PTHR34478:SF2">
    <property type="entry name" value="MEMBRANE PROTEIN"/>
    <property type="match status" value="1"/>
</dbReference>
<keyword evidence="3 6" id="KW-0812">Transmembrane</keyword>
<dbReference type="Pfam" id="PF04011">
    <property type="entry name" value="LemA"/>
    <property type="match status" value="1"/>
</dbReference>
<evidence type="ECO:0000313" key="7">
    <source>
        <dbReference type="EMBL" id="MBE7325006.1"/>
    </source>
</evidence>
<accession>A0ABR9RTY6</accession>
<feature type="transmembrane region" description="Helical" evidence="6">
    <location>
        <begin position="6"/>
        <end position="24"/>
    </location>
</feature>
<keyword evidence="4 6" id="KW-1133">Transmembrane helix</keyword>
<dbReference type="InterPro" id="IPR007156">
    <property type="entry name" value="MamQ_LemA"/>
</dbReference>
<evidence type="ECO:0000313" key="8">
    <source>
        <dbReference type="Proteomes" id="UP000756387"/>
    </source>
</evidence>
<comment type="caution">
    <text evidence="7">The sequence shown here is derived from an EMBL/GenBank/DDBJ whole genome shotgun (WGS) entry which is preliminary data.</text>
</comment>
<dbReference type="Proteomes" id="UP000756387">
    <property type="component" value="Unassembled WGS sequence"/>
</dbReference>
<evidence type="ECO:0000256" key="2">
    <source>
        <dbReference type="ARBA" id="ARBA00008854"/>
    </source>
</evidence>
<evidence type="ECO:0000256" key="6">
    <source>
        <dbReference type="SAM" id="Phobius"/>
    </source>
</evidence>
<keyword evidence="8" id="KW-1185">Reference proteome</keyword>
<dbReference type="SUPFAM" id="SSF140478">
    <property type="entry name" value="LemA-like"/>
    <property type="match status" value="1"/>
</dbReference>